<evidence type="ECO:0000256" key="1">
    <source>
        <dbReference type="ARBA" id="ARBA00004141"/>
    </source>
</evidence>
<feature type="transmembrane region" description="Helical" evidence="7">
    <location>
        <begin position="70"/>
        <end position="92"/>
    </location>
</feature>
<keyword evidence="2" id="KW-0597">Phosphoprotein</keyword>
<evidence type="ECO:0000313" key="9">
    <source>
        <dbReference type="EMBL" id="RMX47275.1"/>
    </source>
</evidence>
<dbReference type="Proteomes" id="UP000275408">
    <property type="component" value="Unassembled WGS sequence"/>
</dbReference>
<gene>
    <name evidence="9" type="ORF">pdam_00017811</name>
</gene>
<comment type="caution">
    <text evidence="9">The sequence shown here is derived from an EMBL/GenBank/DDBJ whole genome shotgun (WGS) entry which is preliminary data.</text>
</comment>
<evidence type="ECO:0000256" key="7">
    <source>
        <dbReference type="SAM" id="Phobius"/>
    </source>
</evidence>
<keyword evidence="5 7" id="KW-1133">Transmembrane helix</keyword>
<reference evidence="9 10" key="1">
    <citation type="journal article" date="2018" name="Sci. Rep.">
        <title>Comparative analysis of the Pocillopora damicornis genome highlights role of immune system in coral evolution.</title>
        <authorList>
            <person name="Cunning R."/>
            <person name="Bay R.A."/>
            <person name="Gillette P."/>
            <person name="Baker A.C."/>
            <person name="Traylor-Knowles N."/>
        </authorList>
    </citation>
    <scope>NUCLEOTIDE SEQUENCE [LARGE SCALE GENOMIC DNA]</scope>
    <source>
        <strain evidence="9">RSMAS</strain>
        <tissue evidence="9">Whole animal</tissue>
    </source>
</reference>
<evidence type="ECO:0000259" key="8">
    <source>
        <dbReference type="Pfam" id="PF25987"/>
    </source>
</evidence>
<keyword evidence="10" id="KW-1185">Reference proteome</keyword>
<evidence type="ECO:0000256" key="2">
    <source>
        <dbReference type="ARBA" id="ARBA00022553"/>
    </source>
</evidence>
<evidence type="ECO:0000256" key="3">
    <source>
        <dbReference type="ARBA" id="ARBA00022692"/>
    </source>
</evidence>
<keyword evidence="4" id="KW-0732">Signal</keyword>
<evidence type="ECO:0000256" key="5">
    <source>
        <dbReference type="ARBA" id="ARBA00022989"/>
    </source>
</evidence>
<dbReference type="InterPro" id="IPR052836">
    <property type="entry name" value="PRRT_domain-containing"/>
</dbReference>
<dbReference type="OrthoDB" id="10066605at2759"/>
<name>A0A3M6U0Q4_POCDA</name>
<evidence type="ECO:0000256" key="6">
    <source>
        <dbReference type="ARBA" id="ARBA00023136"/>
    </source>
</evidence>
<dbReference type="AlphaFoldDB" id="A0A3M6U0Q4"/>
<sequence length="314" mass="35401">MSSTHANDSDRHSVNVWPEPFPEWTHAIEEWNWMWFAHIYGFASLFTLFTLYAVFSLSRFRRMANAKRKVHLLVVSCALITAGIGRALVLFWDPYTSKKSSSAIQNVVVFISWGIATACITSAFSIMLLIFLETTKISLGPPKLRNLPLLVSITLTNIVYVTVSDVVVWFYPEAKVMIFICHITFVIWGLALSFGYFIAGFRMWKNLKSTLKASNFTDPCLLRDAGKLKRLFFFMSAASVFGLGNFSISLYVSVGEFGVFAGDRCWVNADKYCQRAGLIRLAAPLGNTKRILCFEWLPEGARWAHCGIGRIDPA</sequence>
<feature type="transmembrane region" description="Helical" evidence="7">
    <location>
        <begin position="104"/>
        <end position="132"/>
    </location>
</feature>
<feature type="transmembrane region" description="Helical" evidence="7">
    <location>
        <begin position="177"/>
        <end position="199"/>
    </location>
</feature>
<evidence type="ECO:0000256" key="4">
    <source>
        <dbReference type="ARBA" id="ARBA00022729"/>
    </source>
</evidence>
<dbReference type="EMBL" id="RCHS01002450">
    <property type="protein sequence ID" value="RMX47275.1"/>
    <property type="molecule type" value="Genomic_DNA"/>
</dbReference>
<accession>A0A3M6U0Q4</accession>
<feature type="domain" description="Proline-rich transmembrane protein 3/4" evidence="8">
    <location>
        <begin position="15"/>
        <end position="260"/>
    </location>
</feature>
<feature type="transmembrane region" description="Helical" evidence="7">
    <location>
        <begin position="144"/>
        <end position="171"/>
    </location>
</feature>
<dbReference type="InterPro" id="IPR059081">
    <property type="entry name" value="PRRT3-4"/>
</dbReference>
<comment type="subcellular location">
    <subcellularLocation>
        <location evidence="1">Membrane</location>
        <topology evidence="1">Multi-pass membrane protein</topology>
    </subcellularLocation>
</comment>
<evidence type="ECO:0000313" key="10">
    <source>
        <dbReference type="Proteomes" id="UP000275408"/>
    </source>
</evidence>
<keyword evidence="6 7" id="KW-0472">Membrane</keyword>
<organism evidence="9 10">
    <name type="scientific">Pocillopora damicornis</name>
    <name type="common">Cauliflower coral</name>
    <name type="synonym">Millepora damicornis</name>
    <dbReference type="NCBI Taxonomy" id="46731"/>
    <lineage>
        <taxon>Eukaryota</taxon>
        <taxon>Metazoa</taxon>
        <taxon>Cnidaria</taxon>
        <taxon>Anthozoa</taxon>
        <taxon>Hexacorallia</taxon>
        <taxon>Scleractinia</taxon>
        <taxon>Astrocoeniina</taxon>
        <taxon>Pocilloporidae</taxon>
        <taxon>Pocillopora</taxon>
    </lineage>
</organism>
<proteinExistence type="predicted"/>
<dbReference type="Pfam" id="PF25987">
    <property type="entry name" value="PRRT3"/>
    <property type="match status" value="1"/>
</dbReference>
<protein>
    <recommendedName>
        <fullName evidence="8">Proline-rich transmembrane protein 3/4 domain-containing protein</fullName>
    </recommendedName>
</protein>
<feature type="transmembrane region" description="Helical" evidence="7">
    <location>
        <begin position="33"/>
        <end position="58"/>
    </location>
</feature>
<keyword evidence="3 7" id="KW-0812">Transmembrane</keyword>
<dbReference type="PANTHER" id="PTHR35578">
    <property type="entry name" value="PROLINE-RICH TRANSMEMBRANE PROTEIN 4-RELATED"/>
    <property type="match status" value="1"/>
</dbReference>
<feature type="transmembrane region" description="Helical" evidence="7">
    <location>
        <begin position="231"/>
        <end position="252"/>
    </location>
</feature>